<keyword evidence="2" id="KW-0560">Oxidoreductase</keyword>
<dbReference type="Pfam" id="PF00106">
    <property type="entry name" value="adh_short"/>
    <property type="match status" value="1"/>
</dbReference>
<keyword evidence="5" id="KW-1185">Reference proteome</keyword>
<dbReference type="PANTHER" id="PTHR43669">
    <property type="entry name" value="5-KETO-D-GLUCONATE 5-REDUCTASE"/>
    <property type="match status" value="1"/>
</dbReference>
<dbReference type="InterPro" id="IPR057326">
    <property type="entry name" value="KR_dom"/>
</dbReference>
<dbReference type="Proteomes" id="UP000236732">
    <property type="component" value="Unassembled WGS sequence"/>
</dbReference>
<dbReference type="InterPro" id="IPR036291">
    <property type="entry name" value="NAD(P)-bd_dom_sf"/>
</dbReference>
<reference evidence="4 5" key="1">
    <citation type="submission" date="2016-10" db="EMBL/GenBank/DDBJ databases">
        <authorList>
            <person name="de Groot N.N."/>
        </authorList>
    </citation>
    <scope>NUCLEOTIDE SEQUENCE [LARGE SCALE GENOMIC DNA]</scope>
    <source>
        <strain evidence="4 5">CGMCC 4.7037</strain>
    </source>
</reference>
<comment type="similarity">
    <text evidence="1">Belongs to the short-chain dehydrogenases/reductases (SDR) family.</text>
</comment>
<dbReference type="PROSITE" id="PS00061">
    <property type="entry name" value="ADH_SHORT"/>
    <property type="match status" value="1"/>
</dbReference>
<evidence type="ECO:0000256" key="2">
    <source>
        <dbReference type="ARBA" id="ARBA00023002"/>
    </source>
</evidence>
<dbReference type="SUPFAM" id="SSF51735">
    <property type="entry name" value="NAD(P)-binding Rossmann-fold domains"/>
    <property type="match status" value="1"/>
</dbReference>
<dbReference type="GO" id="GO:0016491">
    <property type="term" value="F:oxidoreductase activity"/>
    <property type="evidence" value="ECO:0007669"/>
    <property type="project" value="UniProtKB-KW"/>
</dbReference>
<dbReference type="AlphaFoldDB" id="A0A1H6E2Y5"/>
<evidence type="ECO:0000256" key="1">
    <source>
        <dbReference type="ARBA" id="ARBA00006484"/>
    </source>
</evidence>
<dbReference type="EMBL" id="FNVT01000007">
    <property type="protein sequence ID" value="SEG91679.1"/>
    <property type="molecule type" value="Genomic_DNA"/>
</dbReference>
<proteinExistence type="inferred from homology"/>
<protein>
    <submittedName>
        <fullName evidence="4">NADP-dependent 3-hydroxy acid dehydrogenase YdfG</fullName>
    </submittedName>
</protein>
<dbReference type="PANTHER" id="PTHR43669:SF8">
    <property type="entry name" value="SHORT-CHAIN TYPE DEHYDROGENASE_REDUCTASE-RELATED"/>
    <property type="match status" value="1"/>
</dbReference>
<dbReference type="SMART" id="SM00822">
    <property type="entry name" value="PKS_KR"/>
    <property type="match status" value="1"/>
</dbReference>
<organism evidence="4 5">
    <name type="scientific">Nonomuraea solani</name>
    <dbReference type="NCBI Taxonomy" id="1144553"/>
    <lineage>
        <taxon>Bacteria</taxon>
        <taxon>Bacillati</taxon>
        <taxon>Actinomycetota</taxon>
        <taxon>Actinomycetes</taxon>
        <taxon>Streptosporangiales</taxon>
        <taxon>Streptosporangiaceae</taxon>
        <taxon>Nonomuraea</taxon>
    </lineage>
</organism>
<accession>A0A1H6E2Y5</accession>
<gene>
    <name evidence="4" type="ORF">SAMN05444920_107327</name>
</gene>
<evidence type="ECO:0000313" key="4">
    <source>
        <dbReference type="EMBL" id="SEG91679.1"/>
    </source>
</evidence>
<evidence type="ECO:0000259" key="3">
    <source>
        <dbReference type="SMART" id="SM00822"/>
    </source>
</evidence>
<feature type="domain" description="Ketoreductase" evidence="3">
    <location>
        <begin position="12"/>
        <end position="204"/>
    </location>
</feature>
<sequence>MFPGRKQDMKITNAVVTGAASGIGRALATRLRADGAHVTLADIDAAALDGAAEELGAVPFPADVSDPEAMEALAAAVPDADLVCLNAGIVGRDLGAPWEVSAADWERVFAVNVGGVVNGLRAFVPRLLAADRPAHILITASLAGLVTFPAGGAYAAAKHAVVALAEQTALGLADTPIGVTMLCPALVRTGMSPEGEDPADIADNALQAVGENRFTVVPGGWEDAIRRRAGRLASGARPESPLPG</sequence>
<dbReference type="RefSeq" id="WP_200824239.1">
    <property type="nucleotide sequence ID" value="NZ_FNVT01000007.1"/>
</dbReference>
<dbReference type="InterPro" id="IPR020904">
    <property type="entry name" value="Sc_DH/Rdtase_CS"/>
</dbReference>
<dbReference type="PRINTS" id="PR00081">
    <property type="entry name" value="GDHRDH"/>
</dbReference>
<evidence type="ECO:0000313" key="5">
    <source>
        <dbReference type="Proteomes" id="UP000236732"/>
    </source>
</evidence>
<dbReference type="InterPro" id="IPR002347">
    <property type="entry name" value="SDR_fam"/>
</dbReference>
<dbReference type="Gene3D" id="3.40.50.720">
    <property type="entry name" value="NAD(P)-binding Rossmann-like Domain"/>
    <property type="match status" value="1"/>
</dbReference>
<name>A0A1H6E2Y5_9ACTN</name>
<dbReference type="CDD" id="cd05233">
    <property type="entry name" value="SDR_c"/>
    <property type="match status" value="1"/>
</dbReference>